<dbReference type="Pfam" id="PF10994">
    <property type="entry name" value="DUF2817"/>
    <property type="match status" value="1"/>
</dbReference>
<protein>
    <recommendedName>
        <fullName evidence="3">Deacylase</fullName>
    </recommendedName>
</protein>
<evidence type="ECO:0000313" key="2">
    <source>
        <dbReference type="Proteomes" id="UP000006377"/>
    </source>
</evidence>
<dbReference type="KEGG" id="pla:Plav_1092"/>
<accession>A7HS30</accession>
<dbReference type="AlphaFoldDB" id="A7HS30"/>
<dbReference type="HOGENOM" id="CLU_055736_0_0_5"/>
<evidence type="ECO:0000313" key="1">
    <source>
        <dbReference type="EMBL" id="ABS62713.1"/>
    </source>
</evidence>
<proteinExistence type="predicted"/>
<dbReference type="STRING" id="402881.Plav_1092"/>
<name>A7HS30_PARL1</name>
<keyword evidence="2" id="KW-1185">Reference proteome</keyword>
<reference evidence="1 2" key="1">
    <citation type="journal article" date="2011" name="Stand. Genomic Sci.">
        <title>Complete genome sequence of Parvibaculum lavamentivorans type strain (DS-1(T)).</title>
        <authorList>
            <person name="Schleheck D."/>
            <person name="Weiss M."/>
            <person name="Pitluck S."/>
            <person name="Bruce D."/>
            <person name="Land M.L."/>
            <person name="Han S."/>
            <person name="Saunders E."/>
            <person name="Tapia R."/>
            <person name="Detter C."/>
            <person name="Brettin T."/>
            <person name="Han J."/>
            <person name="Woyke T."/>
            <person name="Goodwin L."/>
            <person name="Pennacchio L."/>
            <person name="Nolan M."/>
            <person name="Cook A.M."/>
            <person name="Kjelleberg S."/>
            <person name="Thomas T."/>
        </authorList>
    </citation>
    <scope>NUCLEOTIDE SEQUENCE [LARGE SCALE GENOMIC DNA]</scope>
    <source>
        <strain evidence="2">DS-1 / DSM 13023 / NCIMB 13966</strain>
    </source>
</reference>
<dbReference type="SUPFAM" id="SSF53187">
    <property type="entry name" value="Zn-dependent exopeptidases"/>
    <property type="match status" value="1"/>
</dbReference>
<sequence>MAESPQTRRKRMKANELFSDTYVEARAQFLAAAEAAGGRLRHYENQHAKGPGETRLFTDTAWFGPANAETVLLNTCGTHGAEGYGGSAVQTAWIREGGPASLPQGVAVLLVHAVNPFGFAWGLRGTENNVDVNRNFLDHTKPHPENPLYGELHPLLCPTTLDDDAVQKMLTGGARFIERHGQWALEDAISRGQYTHPDGYHFGGTAPEWSNLTMREIVARELPRTHRVGFIDWHSGPAGDGELIYLCFSDPKGPGFARASHWWGREALDPKTVDAMWGSKRPTRRGIMFWGIEEMLAGQAHFSGAVVEFRSAQVKTNAAKAMRVPMLERWLRFVGGFDAPEAPGYFEEIRDDYAPRRKSWQENVLMNGLACYDRTIAGLGDWAREGLKAAD</sequence>
<evidence type="ECO:0008006" key="3">
    <source>
        <dbReference type="Google" id="ProtNLM"/>
    </source>
</evidence>
<dbReference type="EMBL" id="CP000774">
    <property type="protein sequence ID" value="ABS62713.1"/>
    <property type="molecule type" value="Genomic_DNA"/>
</dbReference>
<gene>
    <name evidence="1" type="ordered locus">Plav_1092</name>
</gene>
<dbReference type="InterPro" id="IPR021259">
    <property type="entry name" value="DUF2817"/>
</dbReference>
<dbReference type="CDD" id="cd06233">
    <property type="entry name" value="M14-like"/>
    <property type="match status" value="1"/>
</dbReference>
<dbReference type="Gene3D" id="3.40.630.10">
    <property type="entry name" value="Zn peptidases"/>
    <property type="match status" value="1"/>
</dbReference>
<organism evidence="1 2">
    <name type="scientific">Parvibaculum lavamentivorans (strain DS-1 / DSM 13023 / NCIMB 13966)</name>
    <dbReference type="NCBI Taxonomy" id="402881"/>
    <lineage>
        <taxon>Bacteria</taxon>
        <taxon>Pseudomonadati</taxon>
        <taxon>Pseudomonadota</taxon>
        <taxon>Alphaproteobacteria</taxon>
        <taxon>Hyphomicrobiales</taxon>
        <taxon>Parvibaculaceae</taxon>
        <taxon>Parvibaculum</taxon>
    </lineage>
</organism>
<dbReference type="eggNOG" id="COG2866">
    <property type="taxonomic scope" value="Bacteria"/>
</dbReference>
<dbReference type="Proteomes" id="UP000006377">
    <property type="component" value="Chromosome"/>
</dbReference>